<evidence type="ECO:0000256" key="1">
    <source>
        <dbReference type="ARBA" id="ARBA00007626"/>
    </source>
</evidence>
<dbReference type="Pfam" id="PF01535">
    <property type="entry name" value="PPR"/>
    <property type="match status" value="4"/>
</dbReference>
<feature type="repeat" description="PPR" evidence="3">
    <location>
        <begin position="513"/>
        <end position="547"/>
    </location>
</feature>
<dbReference type="NCBIfam" id="TIGR00756">
    <property type="entry name" value="PPR"/>
    <property type="match status" value="9"/>
</dbReference>
<comment type="similarity">
    <text evidence="1">Belongs to the PPR family. P subfamily.</text>
</comment>
<evidence type="ECO:0008006" key="6">
    <source>
        <dbReference type="Google" id="ProtNLM"/>
    </source>
</evidence>
<feature type="repeat" description="PPR" evidence="3">
    <location>
        <begin position="233"/>
        <end position="267"/>
    </location>
</feature>
<comment type="caution">
    <text evidence="4">The sequence shown here is derived from an EMBL/GenBank/DDBJ whole genome shotgun (WGS) entry which is preliminary data.</text>
</comment>
<protein>
    <recommendedName>
        <fullName evidence="6">Pentatricopeptide repeat-containing protein</fullName>
    </recommendedName>
</protein>
<proteinExistence type="inferred from homology"/>
<feature type="repeat" description="PPR" evidence="3">
    <location>
        <begin position="338"/>
        <end position="368"/>
    </location>
</feature>
<feature type="repeat" description="PPR" evidence="3">
    <location>
        <begin position="303"/>
        <end position="337"/>
    </location>
</feature>
<dbReference type="Gene3D" id="1.25.40.10">
    <property type="entry name" value="Tetratricopeptide repeat domain"/>
    <property type="match status" value="4"/>
</dbReference>
<dbReference type="Pfam" id="PF12854">
    <property type="entry name" value="PPR_1"/>
    <property type="match status" value="3"/>
</dbReference>
<dbReference type="PANTHER" id="PTHR47933">
    <property type="entry name" value="PENTATRICOPEPTIDE REPEAT-CONTAINING PROTEIN 1, MITOCHONDRIAL"/>
    <property type="match status" value="1"/>
</dbReference>
<evidence type="ECO:0000256" key="3">
    <source>
        <dbReference type="PROSITE-ProRule" id="PRU00708"/>
    </source>
</evidence>
<feature type="repeat" description="PPR" evidence="3">
    <location>
        <begin position="198"/>
        <end position="232"/>
    </location>
</feature>
<keyword evidence="5" id="KW-1185">Reference proteome</keyword>
<dbReference type="STRING" id="3818.A0A445AJS8"/>
<reference evidence="4 5" key="1">
    <citation type="submission" date="2019-01" db="EMBL/GenBank/DDBJ databases">
        <title>Sequencing of cultivated peanut Arachis hypogaea provides insights into genome evolution and oil improvement.</title>
        <authorList>
            <person name="Chen X."/>
        </authorList>
    </citation>
    <scope>NUCLEOTIDE SEQUENCE [LARGE SCALE GENOMIC DNA]</scope>
    <source>
        <strain evidence="5">cv. Fuhuasheng</strain>
        <tissue evidence="4">Leaves</tissue>
    </source>
</reference>
<dbReference type="Proteomes" id="UP000289738">
    <property type="component" value="Chromosome B02"/>
</dbReference>
<dbReference type="Pfam" id="PF13041">
    <property type="entry name" value="PPR_2"/>
    <property type="match status" value="2"/>
</dbReference>
<sequence length="654" mass="73056">MPPPKLYNALQNSILSKSFTLMRFLTFQIRSLSSTSSASAPATPSQDHVCHLILEQKSTSKAIETFRWASSLPNFTHSQSTYRALIHKLCTFRRFDNVKQLLDEMPDSIGIPPGDEIFVTIVRGFGRASMTRAVIKVLDLVYKFHSSPSLKIYNSILDVLVKEDIDIAREFYRKSMMESGKWKVGRARSLMYEMVEPNDVTFNILISGYCKEENLVQALVMLEKSFAMDFVPDIVSVTKVVEGLCKAGRVTEAAEVLDRVECMGASLDVVAYNTLIKGFCGVGKVKVGIHFLKQMESRGSLPNVDTYNILISGFCYSGMLDLALDLFNDMKTDGIRWNFATFDTIIRGLCSKGRIDEGFSILELMEESKEGSGGHISPYNSIIYGLFKQNRFDEAVEFLTKLGKMFPRAVDRSMTIFEHCKQGSIDDAKRVYDQMIDEGGVPSILVYDCLVHRLSENSCVREAVELMNEMIANNCFPVPSTFNAIIAGFCRQEKVESALKFMEDITARECETNAETYGPLINVTCKKGDLQKALQLFLEMIRNTFNVTKCNEIVVTSGASNISRGSTSSIHGCFSEVYSSSPNNVPSQGPIVENLFIINHTKTIPYVYDGDTLASLRDEEWQKVISNLEAGDKVQIVVAGLGFTMKKTSLSHIC</sequence>
<dbReference type="GO" id="GO:0003729">
    <property type="term" value="F:mRNA binding"/>
    <property type="evidence" value="ECO:0007669"/>
    <property type="project" value="TreeGrafter"/>
</dbReference>
<dbReference type="PANTHER" id="PTHR47933:SF59">
    <property type="entry name" value="SAP DOMAIN-CONTAINING PROTEIN"/>
    <property type="match status" value="1"/>
</dbReference>
<evidence type="ECO:0000256" key="2">
    <source>
        <dbReference type="ARBA" id="ARBA00022737"/>
    </source>
</evidence>
<evidence type="ECO:0000313" key="5">
    <source>
        <dbReference type="Proteomes" id="UP000289738"/>
    </source>
</evidence>
<keyword evidence="2" id="KW-0677">Repeat</keyword>
<feature type="repeat" description="PPR" evidence="3">
    <location>
        <begin position="443"/>
        <end position="477"/>
    </location>
</feature>
<feature type="repeat" description="PPR" evidence="3">
    <location>
        <begin position="78"/>
        <end position="112"/>
    </location>
</feature>
<dbReference type="InterPro" id="IPR051240">
    <property type="entry name" value="Mito_RNA-Proc/Resp"/>
</dbReference>
<dbReference type="EMBL" id="SDMP01000012">
    <property type="protein sequence ID" value="RYR26717.1"/>
    <property type="molecule type" value="Genomic_DNA"/>
</dbReference>
<organism evidence="4 5">
    <name type="scientific">Arachis hypogaea</name>
    <name type="common">Peanut</name>
    <dbReference type="NCBI Taxonomy" id="3818"/>
    <lineage>
        <taxon>Eukaryota</taxon>
        <taxon>Viridiplantae</taxon>
        <taxon>Streptophyta</taxon>
        <taxon>Embryophyta</taxon>
        <taxon>Tracheophyta</taxon>
        <taxon>Spermatophyta</taxon>
        <taxon>Magnoliopsida</taxon>
        <taxon>eudicotyledons</taxon>
        <taxon>Gunneridae</taxon>
        <taxon>Pentapetalae</taxon>
        <taxon>rosids</taxon>
        <taxon>fabids</taxon>
        <taxon>Fabales</taxon>
        <taxon>Fabaceae</taxon>
        <taxon>Papilionoideae</taxon>
        <taxon>50 kb inversion clade</taxon>
        <taxon>dalbergioids sensu lato</taxon>
        <taxon>Dalbergieae</taxon>
        <taxon>Pterocarpus clade</taxon>
        <taxon>Arachis</taxon>
    </lineage>
</organism>
<dbReference type="InterPro" id="IPR011990">
    <property type="entry name" value="TPR-like_helical_dom_sf"/>
</dbReference>
<dbReference type="AlphaFoldDB" id="A0A445AJS8"/>
<feature type="repeat" description="PPR" evidence="3">
    <location>
        <begin position="478"/>
        <end position="512"/>
    </location>
</feature>
<accession>A0A445AJS8</accession>
<gene>
    <name evidence="4" type="ORF">Ahy_B02g061021</name>
</gene>
<evidence type="ECO:0000313" key="4">
    <source>
        <dbReference type="EMBL" id="RYR26717.1"/>
    </source>
</evidence>
<feature type="repeat" description="PPR" evidence="3">
    <location>
        <begin position="268"/>
        <end position="302"/>
    </location>
</feature>
<dbReference type="PROSITE" id="PS51375">
    <property type="entry name" value="PPR"/>
    <property type="match status" value="9"/>
</dbReference>
<dbReference type="InterPro" id="IPR002885">
    <property type="entry name" value="PPR_rpt"/>
</dbReference>
<name>A0A445AJS8_ARAHY</name>